<dbReference type="EMBL" id="DXBX01000004">
    <property type="protein sequence ID" value="HIZ32032.1"/>
    <property type="molecule type" value="Genomic_DNA"/>
</dbReference>
<gene>
    <name evidence="3" type="ORF">H9814_00580</name>
</gene>
<reference evidence="3" key="2">
    <citation type="submission" date="2021-04" db="EMBL/GenBank/DDBJ databases">
        <authorList>
            <person name="Gilroy R."/>
        </authorList>
    </citation>
    <scope>NUCLEOTIDE SEQUENCE</scope>
    <source>
        <strain evidence="3">ChiHjej9B8-1298</strain>
    </source>
</reference>
<dbReference type="PANTHER" id="PTHR36449">
    <property type="entry name" value="ACETYLTRANSFERASE-RELATED"/>
    <property type="match status" value="1"/>
</dbReference>
<accession>A0A9D2J0S6</accession>
<comment type="caution">
    <text evidence="3">The sequence shown here is derived from an EMBL/GenBank/DDBJ whole genome shotgun (WGS) entry which is preliminary data.</text>
</comment>
<evidence type="ECO:0000313" key="3">
    <source>
        <dbReference type="EMBL" id="HIZ32032.1"/>
    </source>
</evidence>
<keyword evidence="1" id="KW-0808">Transferase</keyword>
<dbReference type="Gene3D" id="3.40.630.30">
    <property type="match status" value="2"/>
</dbReference>
<dbReference type="GO" id="GO:0016746">
    <property type="term" value="F:acyltransferase activity"/>
    <property type="evidence" value="ECO:0007669"/>
    <property type="project" value="UniProtKB-KW"/>
</dbReference>
<sequence length="130" mass="15228">MDKNYNPNYTVRRLEEGETVKSFDCGDADLNDFILNAAPLYRNELLAISYVMEDENGKTLAYFSLANQLIRFIKLYFRTDNKTGCRFITVDAYINAIPFYLKNEFRPMTEADKDDTHTRVLLYDLKRLEG</sequence>
<organism evidence="3 4">
    <name type="scientific">Candidatus Bacteroides merdigallinarum</name>
    <dbReference type="NCBI Taxonomy" id="2838473"/>
    <lineage>
        <taxon>Bacteria</taxon>
        <taxon>Pseudomonadati</taxon>
        <taxon>Bacteroidota</taxon>
        <taxon>Bacteroidia</taxon>
        <taxon>Bacteroidales</taxon>
        <taxon>Bacteroidaceae</taxon>
        <taxon>Bacteroides</taxon>
    </lineage>
</organism>
<evidence type="ECO:0000256" key="2">
    <source>
        <dbReference type="ARBA" id="ARBA00023315"/>
    </source>
</evidence>
<dbReference type="AlphaFoldDB" id="A0A9D2J0S6"/>
<reference evidence="3" key="1">
    <citation type="journal article" date="2021" name="PeerJ">
        <title>Extensive microbial diversity within the chicken gut microbiome revealed by metagenomics and culture.</title>
        <authorList>
            <person name="Gilroy R."/>
            <person name="Ravi A."/>
            <person name="Getino M."/>
            <person name="Pursley I."/>
            <person name="Horton D.L."/>
            <person name="Alikhan N.F."/>
            <person name="Baker D."/>
            <person name="Gharbi K."/>
            <person name="Hall N."/>
            <person name="Watson M."/>
            <person name="Adriaenssens E.M."/>
            <person name="Foster-Nyarko E."/>
            <person name="Jarju S."/>
            <person name="Secka A."/>
            <person name="Antonio M."/>
            <person name="Oren A."/>
            <person name="Chaudhuri R.R."/>
            <person name="La Ragione R."/>
            <person name="Hildebrand F."/>
            <person name="Pallen M.J."/>
        </authorList>
    </citation>
    <scope>NUCLEOTIDE SEQUENCE</scope>
    <source>
        <strain evidence="3">ChiHjej9B8-1298</strain>
    </source>
</reference>
<evidence type="ECO:0000313" key="4">
    <source>
        <dbReference type="Proteomes" id="UP000824028"/>
    </source>
</evidence>
<dbReference type="PANTHER" id="PTHR36449:SF1">
    <property type="entry name" value="ACETYLTRANSFERASE"/>
    <property type="match status" value="1"/>
</dbReference>
<proteinExistence type="predicted"/>
<dbReference type="Proteomes" id="UP000824028">
    <property type="component" value="Unassembled WGS sequence"/>
</dbReference>
<name>A0A9D2J0S6_9BACE</name>
<evidence type="ECO:0000256" key="1">
    <source>
        <dbReference type="ARBA" id="ARBA00022679"/>
    </source>
</evidence>
<protein>
    <submittedName>
        <fullName evidence="3">GNAT family N-acetyltransferase</fullName>
    </submittedName>
</protein>
<keyword evidence="2" id="KW-0012">Acyltransferase</keyword>